<reference evidence="2" key="1">
    <citation type="journal article" date="2019" name="Int. J. Syst. Evol. Microbiol.">
        <title>The Global Catalogue of Microorganisms (GCM) 10K type strain sequencing project: providing services to taxonomists for standard genome sequencing and annotation.</title>
        <authorList>
            <consortium name="The Broad Institute Genomics Platform"/>
            <consortium name="The Broad Institute Genome Sequencing Center for Infectious Disease"/>
            <person name="Wu L."/>
            <person name="Ma J."/>
        </authorList>
    </citation>
    <scope>NUCLEOTIDE SEQUENCE [LARGE SCALE GENOMIC DNA]</scope>
    <source>
        <strain evidence="2">CGMCC 4.7367</strain>
    </source>
</reference>
<gene>
    <name evidence="1" type="ORF">GCM10017774_77420</name>
</gene>
<keyword evidence="2" id="KW-1185">Reference proteome</keyword>
<evidence type="ECO:0000313" key="1">
    <source>
        <dbReference type="EMBL" id="GHH57614.1"/>
    </source>
</evidence>
<sequence length="63" mass="6872">MGNDNATLIFRRVQPDKAKAEETRQERRRAARALASTFARDAQDCALLLDALGLTAAEGKARA</sequence>
<dbReference type="EMBL" id="BNAR01000018">
    <property type="protein sequence ID" value="GHH57614.1"/>
    <property type="molecule type" value="Genomic_DNA"/>
</dbReference>
<protein>
    <submittedName>
        <fullName evidence="1">Uncharacterized protein</fullName>
    </submittedName>
</protein>
<organism evidence="1 2">
    <name type="scientific">Lentzea cavernae</name>
    <dbReference type="NCBI Taxonomy" id="2020703"/>
    <lineage>
        <taxon>Bacteria</taxon>
        <taxon>Bacillati</taxon>
        <taxon>Actinomycetota</taxon>
        <taxon>Actinomycetes</taxon>
        <taxon>Pseudonocardiales</taxon>
        <taxon>Pseudonocardiaceae</taxon>
        <taxon>Lentzea</taxon>
    </lineage>
</organism>
<proteinExistence type="predicted"/>
<comment type="caution">
    <text evidence="1">The sequence shown here is derived from an EMBL/GenBank/DDBJ whole genome shotgun (WGS) entry which is preliminary data.</text>
</comment>
<dbReference type="RefSeq" id="WP_191304501.1">
    <property type="nucleotide sequence ID" value="NZ_BNAR01000018.1"/>
</dbReference>
<dbReference type="Proteomes" id="UP000605568">
    <property type="component" value="Unassembled WGS sequence"/>
</dbReference>
<accession>A0ABQ3MQA3</accession>
<name>A0ABQ3MQA3_9PSEU</name>
<evidence type="ECO:0000313" key="2">
    <source>
        <dbReference type="Proteomes" id="UP000605568"/>
    </source>
</evidence>